<evidence type="ECO:0000313" key="1">
    <source>
        <dbReference type="EMBL" id="GIM30112.1"/>
    </source>
</evidence>
<sequence>MMFSNFQKAFLKKSEINELIPKEIVKSLGEKLPEGFEYKCIGHDTCGIAPTSLQLNIGMSIEIPDDLFKEFKPSTMHELMEFIYRTQRQLKVVPDEEGCILLNGIKFKIEDMIKFPLEDKIMVGTELYIRPEPFQPPFKVRIEGEGITKHISFQRQPYADMHKSYFKNVDDSVLQISYILDEKNNTIKFIFNIDIEKSKNAKEIIEGLKLYQSCLKGEVKIAGINLAKFIDEDKAIEKTIEFWNRICQLERKLDVEFLLDFPIKIDDITWIEKLYRSFVEEKPYKQYVNVDKITIRKIDKYNKEELTTSSDLMFYFVQNSELEIWGVKINMYDGVGLFGFKVSDIVLTNKEMAEYELLLKSTTDSGIYQSIRHFAKKEEAEKYKSCIKDLENGKLISID</sequence>
<evidence type="ECO:0000313" key="2">
    <source>
        <dbReference type="Proteomes" id="UP000679179"/>
    </source>
</evidence>
<comment type="caution">
    <text evidence="1">The sequence shown here is derived from an EMBL/GenBank/DDBJ whole genome shotgun (WGS) entry which is preliminary data.</text>
</comment>
<gene>
    <name evidence="1" type="ORF">CPJCM30710_27780</name>
</gene>
<dbReference type="AlphaFoldDB" id="A0A919S1L0"/>
<reference evidence="1" key="1">
    <citation type="submission" date="2021-03" db="EMBL/GenBank/DDBJ databases">
        <title>Taxonomic study of Clostridium polyendosporum from meadow-gley soil under rice.</title>
        <authorList>
            <person name="Kobayashi H."/>
            <person name="Tanizawa Y."/>
            <person name="Yagura M."/>
        </authorList>
    </citation>
    <scope>NUCLEOTIDE SEQUENCE</scope>
    <source>
        <strain evidence="1">JCM 30710</strain>
    </source>
</reference>
<dbReference type="InterPro" id="IPR031707">
    <property type="entry name" value="AbiGii_2"/>
</dbReference>
<protein>
    <submittedName>
        <fullName evidence="1">Uncharacterized protein</fullName>
    </submittedName>
</protein>
<dbReference type="Pfam" id="PF16873">
    <property type="entry name" value="AbiGii_2"/>
    <property type="match status" value="1"/>
</dbReference>
<keyword evidence="2" id="KW-1185">Reference proteome</keyword>
<accession>A0A919S1L0</accession>
<proteinExistence type="predicted"/>
<organism evidence="1 2">
    <name type="scientific">Clostridium polyendosporum</name>
    <dbReference type="NCBI Taxonomy" id="69208"/>
    <lineage>
        <taxon>Bacteria</taxon>
        <taxon>Bacillati</taxon>
        <taxon>Bacillota</taxon>
        <taxon>Clostridia</taxon>
        <taxon>Eubacteriales</taxon>
        <taxon>Clostridiaceae</taxon>
        <taxon>Clostridium</taxon>
    </lineage>
</organism>
<dbReference type="EMBL" id="BOPZ01000027">
    <property type="protein sequence ID" value="GIM30112.1"/>
    <property type="molecule type" value="Genomic_DNA"/>
</dbReference>
<name>A0A919S1L0_9CLOT</name>
<dbReference type="Proteomes" id="UP000679179">
    <property type="component" value="Unassembled WGS sequence"/>
</dbReference>